<feature type="compositionally biased region" description="Low complexity" evidence="7">
    <location>
        <begin position="282"/>
        <end position="292"/>
    </location>
</feature>
<evidence type="ECO:0000256" key="7">
    <source>
        <dbReference type="SAM" id="MobiDB-lite"/>
    </source>
</evidence>
<evidence type="ECO:0000259" key="8">
    <source>
        <dbReference type="PROSITE" id="PS50039"/>
    </source>
</evidence>
<dbReference type="SUPFAM" id="SSF46785">
    <property type="entry name" value="Winged helix' DNA-binding domain"/>
    <property type="match status" value="1"/>
</dbReference>
<dbReference type="InterPro" id="IPR018122">
    <property type="entry name" value="TF_fork_head_CS_1"/>
</dbReference>
<feature type="DNA-binding region" description="Fork-head" evidence="6">
    <location>
        <begin position="137"/>
        <end position="229"/>
    </location>
</feature>
<feature type="region of interest" description="Disordered" evidence="7">
    <location>
        <begin position="1"/>
        <end position="40"/>
    </location>
</feature>
<keyword evidence="2" id="KW-0805">Transcription regulation</keyword>
<dbReference type="GO" id="GO:0005634">
    <property type="term" value="C:nucleus"/>
    <property type="evidence" value="ECO:0007669"/>
    <property type="project" value="UniProtKB-SubCell"/>
</dbReference>
<feature type="region of interest" description="Disordered" evidence="7">
    <location>
        <begin position="103"/>
        <end position="130"/>
    </location>
</feature>
<keyword evidence="5 6" id="KW-0539">Nucleus</keyword>
<evidence type="ECO:0000256" key="3">
    <source>
        <dbReference type="ARBA" id="ARBA00023125"/>
    </source>
</evidence>
<accession>A0AAX4HCI9</accession>
<dbReference type="PANTHER" id="PTHR45881:SF1">
    <property type="entry name" value="FORK HEAD PROTEIN HOMOLOG 2"/>
    <property type="match status" value="1"/>
</dbReference>
<dbReference type="InterPro" id="IPR036388">
    <property type="entry name" value="WH-like_DNA-bd_sf"/>
</dbReference>
<keyword evidence="10" id="KW-1185">Reference proteome</keyword>
<dbReference type="PROSITE" id="PS00657">
    <property type="entry name" value="FORK_HEAD_1"/>
    <property type="match status" value="1"/>
</dbReference>
<sequence length="606" mass="66745">MPGSYRYSTRYSSLETPNGTSTNISTPPHTGQSKRPRLPHITPIRINEPGSRGLLLMSPAFSSPQPPLALEKIPTFSDGMIPSMGPIAISMAHPVVSQPFSTLAAYEEPEPQKKNKKQKKARRDENDVGFLLQSSEKPPYSYATLIGMAILSHPDKQLTLSQIYLWISDTFKYYRQGDVGWQNLIRHNLSLNKAFVKGEKSKDGKGHFWLVQRESQDLFLKAKNNKRSLYEEVMEQLATAKDGSHLPLSPNNLTDDDMVRTLGDASHYKINNHTIIARNVASTASSASISRPSRSERASSYKGSYNNNSNNVNNDDDDDFDDDNTRYNGSAAGAHSESPNLLVIRTPTHVGENSRETLPDRPIRANKNSPFTLSFSCSLNFEFLPVPPVDTGPLLEPLTPGRSSLRTYTNSDINVMTSGNLNKGLTVSEPIAETPSIIINLNRHASIVFHGASPGSIAISDARQAVAQGKVSTTTSFSDGSFSSVNSGLSLSASNSVSTTISNVGSNYPAPTFNLSRTPKEAARTPLRLLKTPLSGTMVRKLWQSPSYLEEFYHSPFGNDRKILTLYDDDDMILRSFDSPAAARRPRPNLLIQLENVQSADVEERE</sequence>
<dbReference type="GO" id="GO:0001228">
    <property type="term" value="F:DNA-binding transcription activator activity, RNA polymerase II-specific"/>
    <property type="evidence" value="ECO:0007669"/>
    <property type="project" value="UniProtKB-ARBA"/>
</dbReference>
<dbReference type="Pfam" id="PF00250">
    <property type="entry name" value="Forkhead"/>
    <property type="match status" value="1"/>
</dbReference>
<feature type="domain" description="Fork-head" evidence="8">
    <location>
        <begin position="137"/>
        <end position="229"/>
    </location>
</feature>
<dbReference type="PANTHER" id="PTHR45881">
    <property type="entry name" value="CHECKPOINT SUPPRESSOR 1-LIKE, ISOFORM A-RELATED"/>
    <property type="match status" value="1"/>
</dbReference>
<dbReference type="EMBL" id="CP138897">
    <property type="protein sequence ID" value="WPK26312.1"/>
    <property type="molecule type" value="Genomic_DNA"/>
</dbReference>
<dbReference type="CDD" id="cd00059">
    <property type="entry name" value="FH_FOX"/>
    <property type="match status" value="1"/>
</dbReference>
<dbReference type="InterPro" id="IPR001766">
    <property type="entry name" value="Fork_head_dom"/>
</dbReference>
<dbReference type="PROSITE" id="PS50039">
    <property type="entry name" value="FORK_HEAD_3"/>
    <property type="match status" value="1"/>
</dbReference>
<evidence type="ECO:0000313" key="9">
    <source>
        <dbReference type="EMBL" id="WPK26312.1"/>
    </source>
</evidence>
<evidence type="ECO:0000256" key="5">
    <source>
        <dbReference type="ARBA" id="ARBA00023242"/>
    </source>
</evidence>
<evidence type="ECO:0000256" key="1">
    <source>
        <dbReference type="ARBA" id="ARBA00004123"/>
    </source>
</evidence>
<dbReference type="GO" id="GO:0000978">
    <property type="term" value="F:RNA polymerase II cis-regulatory region sequence-specific DNA binding"/>
    <property type="evidence" value="ECO:0007669"/>
    <property type="project" value="UniProtKB-ARBA"/>
</dbReference>
<dbReference type="AlphaFoldDB" id="A0AAX4HCI9"/>
<keyword evidence="3 6" id="KW-0238">DNA-binding</keyword>
<evidence type="ECO:0000256" key="4">
    <source>
        <dbReference type="ARBA" id="ARBA00023163"/>
    </source>
</evidence>
<dbReference type="Proteomes" id="UP001338582">
    <property type="component" value="Chromosome 4"/>
</dbReference>
<evidence type="ECO:0000313" key="10">
    <source>
        <dbReference type="Proteomes" id="UP001338582"/>
    </source>
</evidence>
<comment type="subcellular location">
    <subcellularLocation>
        <location evidence="1 6">Nucleus</location>
    </subcellularLocation>
</comment>
<organism evidence="9 10">
    <name type="scientific">Australozyma saopauloensis</name>
    <dbReference type="NCBI Taxonomy" id="291208"/>
    <lineage>
        <taxon>Eukaryota</taxon>
        <taxon>Fungi</taxon>
        <taxon>Dikarya</taxon>
        <taxon>Ascomycota</taxon>
        <taxon>Saccharomycotina</taxon>
        <taxon>Pichiomycetes</taxon>
        <taxon>Metschnikowiaceae</taxon>
        <taxon>Australozyma</taxon>
    </lineage>
</organism>
<dbReference type="Gene3D" id="1.10.10.10">
    <property type="entry name" value="Winged helix-like DNA-binding domain superfamily/Winged helix DNA-binding domain"/>
    <property type="match status" value="1"/>
</dbReference>
<dbReference type="KEGG" id="asau:88174726"/>
<protein>
    <recommendedName>
        <fullName evidence="8">Fork-head domain-containing protein</fullName>
    </recommendedName>
</protein>
<evidence type="ECO:0000256" key="2">
    <source>
        <dbReference type="ARBA" id="ARBA00023015"/>
    </source>
</evidence>
<dbReference type="InterPro" id="IPR036390">
    <property type="entry name" value="WH_DNA-bd_sf"/>
</dbReference>
<gene>
    <name evidence="9" type="ORF">PUMCH_003663</name>
</gene>
<reference evidence="9 10" key="1">
    <citation type="submission" date="2023-10" db="EMBL/GenBank/DDBJ databases">
        <title>Draft Genome Sequence of Candida saopaulonensis from a very Premature Infant with Sepsis.</title>
        <authorList>
            <person name="Ning Y."/>
            <person name="Dai R."/>
            <person name="Xiao M."/>
            <person name="Xu Y."/>
            <person name="Yan Q."/>
            <person name="Zhang L."/>
        </authorList>
    </citation>
    <scope>NUCLEOTIDE SEQUENCE [LARGE SCALE GENOMIC DNA]</scope>
    <source>
        <strain evidence="9 10">19XY460</strain>
    </source>
</reference>
<feature type="compositionally biased region" description="Polar residues" evidence="7">
    <location>
        <begin position="1"/>
        <end position="31"/>
    </location>
</feature>
<evidence type="ECO:0000256" key="6">
    <source>
        <dbReference type="PROSITE-ProRule" id="PRU00089"/>
    </source>
</evidence>
<keyword evidence="4" id="KW-0804">Transcription</keyword>
<dbReference type="GeneID" id="88174726"/>
<feature type="region of interest" description="Disordered" evidence="7">
    <location>
        <begin position="282"/>
        <end position="338"/>
    </location>
</feature>
<dbReference type="SMART" id="SM00339">
    <property type="entry name" value="FH"/>
    <property type="match status" value="1"/>
</dbReference>
<proteinExistence type="predicted"/>
<dbReference type="FunFam" id="1.10.10.10:FF:000260">
    <property type="entry name" value="Forkhead transcription factor (Sep1)"/>
    <property type="match status" value="1"/>
</dbReference>
<dbReference type="PRINTS" id="PR00053">
    <property type="entry name" value="FORKHEAD"/>
</dbReference>
<dbReference type="RefSeq" id="XP_062878693.1">
    <property type="nucleotide sequence ID" value="XM_063022623.1"/>
</dbReference>
<name>A0AAX4HCI9_9ASCO</name>